<accession>A0A2K3PDJ9</accession>
<dbReference type="EMBL" id="ASHM01006025">
    <property type="protein sequence ID" value="PNY13368.1"/>
    <property type="molecule type" value="Genomic_DNA"/>
</dbReference>
<name>A0A2K3PDJ9_TRIPR</name>
<comment type="caution">
    <text evidence="2">The sequence shown here is derived from an EMBL/GenBank/DDBJ whole genome shotgun (WGS) entry which is preliminary data.</text>
</comment>
<evidence type="ECO:0000313" key="2">
    <source>
        <dbReference type="EMBL" id="PNY13368.1"/>
    </source>
</evidence>
<sequence length="92" mass="10500">MHASVRNRIKEAMVQEILSKIHRLQRESSGVKCSVAINSESKKVMRGYSSSETSKDQWRKTEMPTIADPERIQYVSGNRDVHKIPIKCDKVG</sequence>
<proteinExistence type="predicted"/>
<feature type="compositionally biased region" description="Basic and acidic residues" evidence="1">
    <location>
        <begin position="53"/>
        <end position="62"/>
    </location>
</feature>
<gene>
    <name evidence="2" type="ORF">L195_g010021</name>
</gene>
<organism evidence="2 3">
    <name type="scientific">Trifolium pratense</name>
    <name type="common">Red clover</name>
    <dbReference type="NCBI Taxonomy" id="57577"/>
    <lineage>
        <taxon>Eukaryota</taxon>
        <taxon>Viridiplantae</taxon>
        <taxon>Streptophyta</taxon>
        <taxon>Embryophyta</taxon>
        <taxon>Tracheophyta</taxon>
        <taxon>Spermatophyta</taxon>
        <taxon>Magnoliopsida</taxon>
        <taxon>eudicotyledons</taxon>
        <taxon>Gunneridae</taxon>
        <taxon>Pentapetalae</taxon>
        <taxon>rosids</taxon>
        <taxon>fabids</taxon>
        <taxon>Fabales</taxon>
        <taxon>Fabaceae</taxon>
        <taxon>Papilionoideae</taxon>
        <taxon>50 kb inversion clade</taxon>
        <taxon>NPAAA clade</taxon>
        <taxon>Hologalegina</taxon>
        <taxon>IRL clade</taxon>
        <taxon>Trifolieae</taxon>
        <taxon>Trifolium</taxon>
    </lineage>
</organism>
<dbReference type="Proteomes" id="UP000236291">
    <property type="component" value="Unassembled WGS sequence"/>
</dbReference>
<reference evidence="2 3" key="1">
    <citation type="journal article" date="2014" name="Am. J. Bot.">
        <title>Genome assembly and annotation for red clover (Trifolium pratense; Fabaceae).</title>
        <authorList>
            <person name="Istvanek J."/>
            <person name="Jaros M."/>
            <person name="Krenek A."/>
            <person name="Repkova J."/>
        </authorList>
    </citation>
    <scope>NUCLEOTIDE SEQUENCE [LARGE SCALE GENOMIC DNA]</scope>
    <source>
        <strain evidence="3">cv. Tatra</strain>
        <tissue evidence="2">Young leaves</tissue>
    </source>
</reference>
<evidence type="ECO:0000313" key="3">
    <source>
        <dbReference type="Proteomes" id="UP000236291"/>
    </source>
</evidence>
<protein>
    <submittedName>
        <fullName evidence="2">Uncharacterized protein</fullName>
    </submittedName>
</protein>
<feature type="region of interest" description="Disordered" evidence="1">
    <location>
        <begin position="45"/>
        <end position="65"/>
    </location>
</feature>
<evidence type="ECO:0000256" key="1">
    <source>
        <dbReference type="SAM" id="MobiDB-lite"/>
    </source>
</evidence>
<dbReference type="AlphaFoldDB" id="A0A2K3PDJ9"/>
<reference evidence="2 3" key="2">
    <citation type="journal article" date="2017" name="Front. Plant Sci.">
        <title>Gene Classification and Mining of Molecular Markers Useful in Red Clover (Trifolium pratense) Breeding.</title>
        <authorList>
            <person name="Istvanek J."/>
            <person name="Dluhosova J."/>
            <person name="Dluhos P."/>
            <person name="Patkova L."/>
            <person name="Nedelnik J."/>
            <person name="Repkova J."/>
        </authorList>
    </citation>
    <scope>NUCLEOTIDE SEQUENCE [LARGE SCALE GENOMIC DNA]</scope>
    <source>
        <strain evidence="3">cv. Tatra</strain>
        <tissue evidence="2">Young leaves</tissue>
    </source>
</reference>